<dbReference type="PIRSF" id="PIRSF017393">
    <property type="entry name" value="MTase_SAV2177"/>
    <property type="match status" value="1"/>
</dbReference>
<protein>
    <submittedName>
        <fullName evidence="1">ChaMT1</fullName>
    </submittedName>
</protein>
<reference evidence="1" key="1">
    <citation type="submission" date="2014-08" db="EMBL/GenBank/DDBJ databases">
        <title>Characterization of a cryptic gene cluster for angucycline antibiotics by genome mining.</title>
        <authorList>
            <person name="Zhou Z."/>
            <person name="Xu Q."/>
        </authorList>
    </citation>
    <scope>NUCLEOTIDE SEQUENCE</scope>
    <source>
        <strain evidence="1">L10</strain>
    </source>
</reference>
<dbReference type="InterPro" id="IPR006764">
    <property type="entry name" value="SAM_dep_MeTrfase_SAV2177_type"/>
</dbReference>
<dbReference type="EMBL" id="KM264312">
    <property type="protein sequence ID" value="AIU99210.1"/>
    <property type="molecule type" value="Genomic_DNA"/>
</dbReference>
<dbReference type="InterPro" id="IPR029063">
    <property type="entry name" value="SAM-dependent_MTases_sf"/>
</dbReference>
<dbReference type="AlphaFoldDB" id="A0A0A0R726"/>
<accession>A0A0A0R726</accession>
<dbReference type="SUPFAM" id="SSF53335">
    <property type="entry name" value="S-adenosyl-L-methionine-dependent methyltransferases"/>
    <property type="match status" value="1"/>
</dbReference>
<dbReference type="Pfam" id="PF04672">
    <property type="entry name" value="Methyltransf_19"/>
    <property type="match status" value="1"/>
</dbReference>
<dbReference type="Gene3D" id="3.40.50.150">
    <property type="entry name" value="Vaccinia Virus protein VP39"/>
    <property type="match status" value="1"/>
</dbReference>
<name>A0A0A0R726_9ACTN</name>
<sequence>MSATVNWIPEGMDREVPSAARAYDYIAGGTHHFEADRKLGDQVLSVLPARDMSRHNRQFLQRVVRFMVGRGIRQFIDLGSGLPVMGNVHETAQQAAPECRVVYVDNERATIEHSELILRGDERTAMVGEDLRDPNAVLNAEATRRLIDFSQPVGFLMLGVTQFLHDEDDPWAITAAYRRALPSGSFLALSCFTWDNDPETMRNTVEMFQRSGRTPIVPRTGEEVRRLLGDFELLDPGLVFTPQWRPDGASGAAEERSNLYAAVAHKP</sequence>
<gene>
    <name evidence="1" type="primary">chaMT1</name>
</gene>
<organism evidence="1">
    <name type="scientific">Streptomyces chattanoogensis</name>
    <dbReference type="NCBI Taxonomy" id="66876"/>
    <lineage>
        <taxon>Bacteria</taxon>
        <taxon>Bacillati</taxon>
        <taxon>Actinomycetota</taxon>
        <taxon>Actinomycetes</taxon>
        <taxon>Kitasatosporales</taxon>
        <taxon>Streptomycetaceae</taxon>
        <taxon>Streptomyces</taxon>
    </lineage>
</organism>
<proteinExistence type="predicted"/>
<evidence type="ECO:0000313" key="1">
    <source>
        <dbReference type="EMBL" id="AIU99210.1"/>
    </source>
</evidence>